<proteinExistence type="predicted"/>
<gene>
    <name evidence="1" type="ORF">COLO4_21345</name>
</gene>
<dbReference type="AlphaFoldDB" id="A0A1R3ITY5"/>
<keyword evidence="2" id="KW-1185">Reference proteome</keyword>
<comment type="caution">
    <text evidence="1">The sequence shown here is derived from an EMBL/GenBank/DDBJ whole genome shotgun (WGS) entry which is preliminary data.</text>
</comment>
<evidence type="ECO:0000313" key="1">
    <source>
        <dbReference type="EMBL" id="OMO85990.1"/>
    </source>
</evidence>
<protein>
    <submittedName>
        <fullName evidence="1">Uncharacterized protein</fullName>
    </submittedName>
</protein>
<evidence type="ECO:0000313" key="2">
    <source>
        <dbReference type="Proteomes" id="UP000187203"/>
    </source>
</evidence>
<accession>A0A1R3ITY5</accession>
<dbReference type="EMBL" id="AWUE01017642">
    <property type="protein sequence ID" value="OMO85990.1"/>
    <property type="molecule type" value="Genomic_DNA"/>
</dbReference>
<reference evidence="2" key="1">
    <citation type="submission" date="2013-09" db="EMBL/GenBank/DDBJ databases">
        <title>Corchorus olitorius genome sequencing.</title>
        <authorList>
            <person name="Alam M."/>
            <person name="Haque M.S."/>
            <person name="Islam M.S."/>
            <person name="Emdad E.M."/>
            <person name="Islam M.M."/>
            <person name="Ahmed B."/>
            <person name="Halim A."/>
            <person name="Hossen Q.M.M."/>
            <person name="Hossain M.Z."/>
            <person name="Ahmed R."/>
            <person name="Khan M.M."/>
            <person name="Islam R."/>
            <person name="Rashid M.M."/>
            <person name="Khan S.A."/>
            <person name="Rahman M.S."/>
            <person name="Alam M."/>
            <person name="Yahiya A.S."/>
            <person name="Khan M.S."/>
            <person name="Azam M.S."/>
            <person name="Haque T."/>
            <person name="Lashkar M.Z.H."/>
            <person name="Akhand A.I."/>
            <person name="Morshed G."/>
            <person name="Roy S."/>
            <person name="Uddin K.S."/>
            <person name="Rabeya T."/>
            <person name="Hossain A.S."/>
            <person name="Chowdhury A."/>
            <person name="Snigdha A.R."/>
            <person name="Mortoza M.S."/>
            <person name="Matin S.A."/>
            <person name="Hoque S.M.E."/>
            <person name="Islam M.K."/>
            <person name="Roy D.K."/>
            <person name="Haider R."/>
            <person name="Moosa M.M."/>
            <person name="Elias S.M."/>
            <person name="Hasan A.M."/>
            <person name="Jahan S."/>
            <person name="Shafiuddin M."/>
            <person name="Mahmood N."/>
            <person name="Shommy N.S."/>
        </authorList>
    </citation>
    <scope>NUCLEOTIDE SEQUENCE [LARGE SCALE GENOMIC DNA]</scope>
    <source>
        <strain evidence="2">cv. O-4</strain>
    </source>
</reference>
<dbReference type="Proteomes" id="UP000187203">
    <property type="component" value="Unassembled WGS sequence"/>
</dbReference>
<sequence length="34" mass="3525">MASFKLSDAEKSPLLAVDEIGFWSRAQLSVGGGG</sequence>
<name>A0A1R3ITY5_9ROSI</name>
<organism evidence="1 2">
    <name type="scientific">Corchorus olitorius</name>
    <dbReference type="NCBI Taxonomy" id="93759"/>
    <lineage>
        <taxon>Eukaryota</taxon>
        <taxon>Viridiplantae</taxon>
        <taxon>Streptophyta</taxon>
        <taxon>Embryophyta</taxon>
        <taxon>Tracheophyta</taxon>
        <taxon>Spermatophyta</taxon>
        <taxon>Magnoliopsida</taxon>
        <taxon>eudicotyledons</taxon>
        <taxon>Gunneridae</taxon>
        <taxon>Pentapetalae</taxon>
        <taxon>rosids</taxon>
        <taxon>malvids</taxon>
        <taxon>Malvales</taxon>
        <taxon>Malvaceae</taxon>
        <taxon>Grewioideae</taxon>
        <taxon>Apeibeae</taxon>
        <taxon>Corchorus</taxon>
    </lineage>
</organism>